<dbReference type="GO" id="GO:1990575">
    <property type="term" value="P:mitochondrial L-ornithine transmembrane transport"/>
    <property type="evidence" value="ECO:0007669"/>
    <property type="project" value="TreeGrafter"/>
</dbReference>
<proteinExistence type="inferred from homology"/>
<feature type="repeat" description="Solcar" evidence="9">
    <location>
        <begin position="217"/>
        <end position="299"/>
    </location>
</feature>
<evidence type="ECO:0008006" key="13">
    <source>
        <dbReference type="Google" id="ProtNLM"/>
    </source>
</evidence>
<dbReference type="EMBL" id="JABEBT010000025">
    <property type="protein sequence ID" value="KAF7636922.1"/>
    <property type="molecule type" value="Genomic_DNA"/>
</dbReference>
<evidence type="ECO:0000256" key="6">
    <source>
        <dbReference type="ARBA" id="ARBA00022989"/>
    </source>
</evidence>
<evidence type="ECO:0000313" key="12">
    <source>
        <dbReference type="Proteomes" id="UP000605970"/>
    </source>
</evidence>
<keyword evidence="7" id="KW-0496">Mitochondrion</keyword>
<organism evidence="11 12">
    <name type="scientific">Meloidogyne graminicola</name>
    <dbReference type="NCBI Taxonomy" id="189291"/>
    <lineage>
        <taxon>Eukaryota</taxon>
        <taxon>Metazoa</taxon>
        <taxon>Ecdysozoa</taxon>
        <taxon>Nematoda</taxon>
        <taxon>Chromadorea</taxon>
        <taxon>Rhabditida</taxon>
        <taxon>Tylenchina</taxon>
        <taxon>Tylenchomorpha</taxon>
        <taxon>Tylenchoidea</taxon>
        <taxon>Meloidogynidae</taxon>
        <taxon>Meloidogyninae</taxon>
        <taxon>Meloidogyne</taxon>
    </lineage>
</organism>
<keyword evidence="12" id="KW-1185">Reference proteome</keyword>
<evidence type="ECO:0000256" key="1">
    <source>
        <dbReference type="ARBA" id="ARBA00004225"/>
    </source>
</evidence>
<evidence type="ECO:0000313" key="11">
    <source>
        <dbReference type="EMBL" id="KAF7636922.1"/>
    </source>
</evidence>
<comment type="similarity">
    <text evidence="2 10">Belongs to the mitochondrial carrier (TC 2.A.29) family.</text>
</comment>
<dbReference type="SUPFAM" id="SSF103506">
    <property type="entry name" value="Mitochondrial carrier"/>
    <property type="match status" value="1"/>
</dbReference>
<evidence type="ECO:0000256" key="10">
    <source>
        <dbReference type="RuleBase" id="RU000488"/>
    </source>
</evidence>
<evidence type="ECO:0000256" key="7">
    <source>
        <dbReference type="ARBA" id="ARBA00023128"/>
    </source>
</evidence>
<dbReference type="OrthoDB" id="409586at2759"/>
<dbReference type="InterPro" id="IPR018108">
    <property type="entry name" value="MCP_transmembrane"/>
</dbReference>
<dbReference type="Proteomes" id="UP000605970">
    <property type="component" value="Unassembled WGS sequence"/>
</dbReference>
<comment type="caution">
    <text evidence="11">The sequence shown here is derived from an EMBL/GenBank/DDBJ whole genome shotgun (WGS) entry which is preliminary data.</text>
</comment>
<dbReference type="PROSITE" id="PS50920">
    <property type="entry name" value="SOLCAR"/>
    <property type="match status" value="3"/>
</dbReference>
<dbReference type="AlphaFoldDB" id="A0A8S9ZT98"/>
<evidence type="ECO:0000256" key="3">
    <source>
        <dbReference type="ARBA" id="ARBA00022448"/>
    </source>
</evidence>
<keyword evidence="5" id="KW-0677">Repeat</keyword>
<keyword evidence="8 9" id="KW-0472">Membrane</keyword>
<keyword evidence="6" id="KW-1133">Transmembrane helix</keyword>
<sequence length="303" mass="32588">MVENNIVGVNPFAHLKDGVIDFVAGTAGGVAIVYSGQPLDTVKVKMQAFPKLNSNWLNCFGNIMKTGGLRGLYAGSIPSLVANVSENAVLFTSYGFCQKAVGYASGSTITGPFGNATEVFPFKLIIPPGALAAFFAAIVLCPTELVKCKLQAQSEVDNRKTPASICREMFKQGGIRSFYTGFVATLIREVPGYFCFFGAYEMSRKFLTPVGKTKEEIGVIKTAISGGIGGMALWTAIFPADVVKSRMQIGKTGRFSTILKEIIRNEGISALYKGLSPTLIRTCIASAALFITYENIKLFLHNL</sequence>
<dbReference type="GO" id="GO:0031966">
    <property type="term" value="C:mitochondrial membrane"/>
    <property type="evidence" value="ECO:0007669"/>
    <property type="project" value="UniProtKB-SubCell"/>
</dbReference>
<dbReference type="InterPro" id="IPR023395">
    <property type="entry name" value="MCP_dom_sf"/>
</dbReference>
<dbReference type="Gene3D" id="1.50.40.10">
    <property type="entry name" value="Mitochondrial carrier domain"/>
    <property type="match status" value="2"/>
</dbReference>
<evidence type="ECO:0000256" key="5">
    <source>
        <dbReference type="ARBA" id="ARBA00022737"/>
    </source>
</evidence>
<feature type="repeat" description="Solcar" evidence="9">
    <location>
        <begin position="120"/>
        <end position="206"/>
    </location>
</feature>
<reference evidence="11" key="1">
    <citation type="journal article" date="2020" name="Ecol. Evol.">
        <title>Genome structure and content of the rice root-knot nematode (Meloidogyne graminicola).</title>
        <authorList>
            <person name="Phan N.T."/>
            <person name="Danchin E.G.J."/>
            <person name="Klopp C."/>
            <person name="Perfus-Barbeoch L."/>
            <person name="Kozlowski D.K."/>
            <person name="Koutsovoulos G.D."/>
            <person name="Lopez-Roques C."/>
            <person name="Bouchez O."/>
            <person name="Zahm M."/>
            <person name="Besnard G."/>
            <person name="Bellafiore S."/>
        </authorList>
    </citation>
    <scope>NUCLEOTIDE SEQUENCE</scope>
    <source>
        <strain evidence="11">VN-18</strain>
    </source>
</reference>
<keyword evidence="4 9" id="KW-0812">Transmembrane</keyword>
<evidence type="ECO:0000256" key="8">
    <source>
        <dbReference type="ARBA" id="ARBA00023136"/>
    </source>
</evidence>
<evidence type="ECO:0000256" key="4">
    <source>
        <dbReference type="ARBA" id="ARBA00022692"/>
    </source>
</evidence>
<gene>
    <name evidence="11" type="ORF">Mgra_00003661</name>
</gene>
<dbReference type="Pfam" id="PF00153">
    <property type="entry name" value="Mito_carr"/>
    <property type="match status" value="3"/>
</dbReference>
<dbReference type="InterPro" id="IPR050567">
    <property type="entry name" value="Mitochondrial_Carrier"/>
</dbReference>
<keyword evidence="3 10" id="KW-0813">Transport</keyword>
<comment type="subcellular location">
    <subcellularLocation>
        <location evidence="1">Mitochondrion membrane</location>
        <topology evidence="1">Multi-pass membrane protein</topology>
    </subcellularLocation>
</comment>
<name>A0A8S9ZT98_9BILA</name>
<dbReference type="PANTHER" id="PTHR45624:SF12">
    <property type="entry name" value="MITOCHONDRIAL ORNITHINE TRANSPORTER 1"/>
    <property type="match status" value="1"/>
</dbReference>
<feature type="repeat" description="Solcar" evidence="9">
    <location>
        <begin position="16"/>
        <end position="100"/>
    </location>
</feature>
<protein>
    <recommendedName>
        <fullName evidence="13">Mitochondrial carrier protein</fullName>
    </recommendedName>
</protein>
<evidence type="ECO:0000256" key="2">
    <source>
        <dbReference type="ARBA" id="ARBA00006375"/>
    </source>
</evidence>
<evidence type="ECO:0000256" key="9">
    <source>
        <dbReference type="PROSITE-ProRule" id="PRU00282"/>
    </source>
</evidence>
<dbReference type="GO" id="GO:0000064">
    <property type="term" value="F:L-ornithine transmembrane transporter activity"/>
    <property type="evidence" value="ECO:0007669"/>
    <property type="project" value="TreeGrafter"/>
</dbReference>
<accession>A0A8S9ZT98</accession>
<dbReference type="PANTHER" id="PTHR45624">
    <property type="entry name" value="MITOCHONDRIAL BASIC AMINO ACIDS TRANSPORTER-RELATED"/>
    <property type="match status" value="1"/>
</dbReference>